<sequence>MLIKLLSGDLPRSRALGALLLLVLLGLLAAPFLFSGARPLNTAATICVYIVLVASYDLLLGYTGIVSFAHTMFYGIGAYGVGIALASVEEPTWGIVFIGIALALLLTIALAFVIGLFALRVRAIFYAMITLAVASSFAVLASQLSDFTGGEDGRTFSVPEILSPAYTLMENEVLGRSIDGKLITYYVVFFGCLLLFLFLLRLVNSPFGRVLQAIRENEFRAEALGYRTVVYRIWANVLAAVVAALAGALMALWLRYVGPKTSLGFEVMTDILLIVVIGGMGTMYGAVVGAALFILAQNYLKTLMGQASEALAGMPMLAAALHPDRWMLWLGVLFILSIYFFPIGIVGKLRFRRK</sequence>
<dbReference type="InterPro" id="IPR043428">
    <property type="entry name" value="LivM-like"/>
</dbReference>
<keyword evidence="2" id="KW-1003">Cell membrane</keyword>
<feature type="transmembrane region" description="Helical" evidence="6">
    <location>
        <begin position="183"/>
        <end position="203"/>
    </location>
</feature>
<gene>
    <name evidence="7" type="ORF">ACFPO9_17890</name>
</gene>
<evidence type="ECO:0000256" key="4">
    <source>
        <dbReference type="ARBA" id="ARBA00022989"/>
    </source>
</evidence>
<evidence type="ECO:0000313" key="7">
    <source>
        <dbReference type="EMBL" id="MFC5550391.1"/>
    </source>
</evidence>
<dbReference type="PANTHER" id="PTHR30482:SF17">
    <property type="entry name" value="ABC TRANSPORTER ATP-BINDING PROTEIN"/>
    <property type="match status" value="1"/>
</dbReference>
<dbReference type="EMBL" id="JBHSMZ010000015">
    <property type="protein sequence ID" value="MFC5550391.1"/>
    <property type="molecule type" value="Genomic_DNA"/>
</dbReference>
<evidence type="ECO:0000256" key="6">
    <source>
        <dbReference type="SAM" id="Phobius"/>
    </source>
</evidence>
<comment type="subcellular location">
    <subcellularLocation>
        <location evidence="1">Cell membrane</location>
        <topology evidence="1">Multi-pass membrane protein</topology>
    </subcellularLocation>
</comment>
<evidence type="ECO:0000256" key="1">
    <source>
        <dbReference type="ARBA" id="ARBA00004651"/>
    </source>
</evidence>
<dbReference type="InterPro" id="IPR001851">
    <property type="entry name" value="ABC_transp_permease"/>
</dbReference>
<evidence type="ECO:0000313" key="8">
    <source>
        <dbReference type="Proteomes" id="UP001596086"/>
    </source>
</evidence>
<keyword evidence="4 6" id="KW-1133">Transmembrane helix</keyword>
<comment type="caution">
    <text evidence="7">The sequence shown here is derived from an EMBL/GenBank/DDBJ whole genome shotgun (WGS) entry which is preliminary data.</text>
</comment>
<evidence type="ECO:0000256" key="2">
    <source>
        <dbReference type="ARBA" id="ARBA00022475"/>
    </source>
</evidence>
<feature type="transmembrane region" description="Helical" evidence="6">
    <location>
        <begin position="303"/>
        <end position="321"/>
    </location>
</feature>
<dbReference type="Proteomes" id="UP001596086">
    <property type="component" value="Unassembled WGS sequence"/>
</dbReference>
<dbReference type="CDD" id="cd06581">
    <property type="entry name" value="TM_PBP1_LivM_like"/>
    <property type="match status" value="1"/>
</dbReference>
<dbReference type="Pfam" id="PF02653">
    <property type="entry name" value="BPD_transp_2"/>
    <property type="match status" value="1"/>
</dbReference>
<feature type="transmembrane region" description="Helical" evidence="6">
    <location>
        <begin position="327"/>
        <end position="347"/>
    </location>
</feature>
<feature type="transmembrane region" description="Helical" evidence="6">
    <location>
        <begin position="94"/>
        <end position="117"/>
    </location>
</feature>
<keyword evidence="3 6" id="KW-0812">Transmembrane</keyword>
<keyword evidence="5 6" id="KW-0472">Membrane</keyword>
<organism evidence="7 8">
    <name type="scientific">Massilia aerilata</name>
    <dbReference type="NCBI Taxonomy" id="453817"/>
    <lineage>
        <taxon>Bacteria</taxon>
        <taxon>Pseudomonadati</taxon>
        <taxon>Pseudomonadota</taxon>
        <taxon>Betaproteobacteria</taxon>
        <taxon>Burkholderiales</taxon>
        <taxon>Oxalobacteraceae</taxon>
        <taxon>Telluria group</taxon>
        <taxon>Massilia</taxon>
    </lineage>
</organism>
<keyword evidence="8" id="KW-1185">Reference proteome</keyword>
<feature type="transmembrane region" description="Helical" evidence="6">
    <location>
        <begin position="124"/>
        <end position="144"/>
    </location>
</feature>
<name>A0ABW0S094_9BURK</name>
<evidence type="ECO:0000256" key="5">
    <source>
        <dbReference type="ARBA" id="ARBA00023136"/>
    </source>
</evidence>
<proteinExistence type="predicted"/>
<evidence type="ECO:0000256" key="3">
    <source>
        <dbReference type="ARBA" id="ARBA00022692"/>
    </source>
</evidence>
<accession>A0ABW0S094</accession>
<reference evidence="8" key="1">
    <citation type="journal article" date="2019" name="Int. J. Syst. Evol. Microbiol.">
        <title>The Global Catalogue of Microorganisms (GCM) 10K type strain sequencing project: providing services to taxonomists for standard genome sequencing and annotation.</title>
        <authorList>
            <consortium name="The Broad Institute Genomics Platform"/>
            <consortium name="The Broad Institute Genome Sequencing Center for Infectious Disease"/>
            <person name="Wu L."/>
            <person name="Ma J."/>
        </authorList>
    </citation>
    <scope>NUCLEOTIDE SEQUENCE [LARGE SCALE GENOMIC DNA]</scope>
    <source>
        <strain evidence="8">CGMCC 4.5798</strain>
    </source>
</reference>
<protein>
    <submittedName>
        <fullName evidence="7">Branched-chain amino acid ABC transporter permease</fullName>
    </submittedName>
</protein>
<dbReference type="PANTHER" id="PTHR30482">
    <property type="entry name" value="HIGH-AFFINITY BRANCHED-CHAIN AMINO ACID TRANSPORT SYSTEM PERMEASE"/>
    <property type="match status" value="1"/>
</dbReference>
<feature type="transmembrane region" description="Helical" evidence="6">
    <location>
        <begin position="233"/>
        <end position="256"/>
    </location>
</feature>
<dbReference type="RefSeq" id="WP_379772914.1">
    <property type="nucleotide sequence ID" value="NZ_JBHSMZ010000015.1"/>
</dbReference>
<feature type="transmembrane region" description="Helical" evidence="6">
    <location>
        <begin position="271"/>
        <end position="296"/>
    </location>
</feature>